<evidence type="ECO:0000313" key="4">
    <source>
        <dbReference type="EMBL" id="KAK3588677.1"/>
    </source>
</evidence>
<dbReference type="SUPFAM" id="SSF54695">
    <property type="entry name" value="POZ domain"/>
    <property type="match status" value="1"/>
</dbReference>
<comment type="subcellular location">
    <subcellularLocation>
        <location evidence="1">Cytoplasm</location>
    </subcellularLocation>
</comment>
<dbReference type="SMART" id="SM00875">
    <property type="entry name" value="BACK"/>
    <property type="match status" value="1"/>
</dbReference>
<accession>A0AAE0VTK6</accession>
<dbReference type="PROSITE" id="PS50097">
    <property type="entry name" value="BTB"/>
    <property type="match status" value="1"/>
</dbReference>
<protein>
    <recommendedName>
        <fullName evidence="3">BTB domain-containing protein</fullName>
    </recommendedName>
</protein>
<evidence type="ECO:0000256" key="1">
    <source>
        <dbReference type="ARBA" id="ARBA00004496"/>
    </source>
</evidence>
<dbReference type="InterPro" id="IPR011705">
    <property type="entry name" value="BACK"/>
</dbReference>
<name>A0AAE0VTK6_9BIVA</name>
<comment type="caution">
    <text evidence="4">The sequence shown here is derived from an EMBL/GenBank/DDBJ whole genome shotgun (WGS) entry which is preliminary data.</text>
</comment>
<dbReference type="GO" id="GO:0005829">
    <property type="term" value="C:cytosol"/>
    <property type="evidence" value="ECO:0007669"/>
    <property type="project" value="TreeGrafter"/>
</dbReference>
<keyword evidence="2" id="KW-0963">Cytoplasm</keyword>
<dbReference type="Pfam" id="PF07707">
    <property type="entry name" value="BACK"/>
    <property type="match status" value="1"/>
</dbReference>
<reference evidence="4" key="3">
    <citation type="submission" date="2023-05" db="EMBL/GenBank/DDBJ databases">
        <authorList>
            <person name="Smith C.H."/>
        </authorList>
    </citation>
    <scope>NUCLEOTIDE SEQUENCE</scope>
    <source>
        <strain evidence="4">CHS0354</strain>
        <tissue evidence="4">Mantle</tissue>
    </source>
</reference>
<dbReference type="InterPro" id="IPR038648">
    <property type="entry name" value="PHR_sf"/>
</dbReference>
<dbReference type="EMBL" id="JAEAOA010001733">
    <property type="protein sequence ID" value="KAK3588677.1"/>
    <property type="molecule type" value="Genomic_DNA"/>
</dbReference>
<feature type="domain" description="BTB" evidence="3">
    <location>
        <begin position="24"/>
        <end position="88"/>
    </location>
</feature>
<reference evidence="4" key="2">
    <citation type="journal article" date="2021" name="Genome Biol. Evol.">
        <title>Developing a high-quality reference genome for a parasitic bivalve with doubly uniparental inheritance (Bivalvia: Unionida).</title>
        <authorList>
            <person name="Smith C.H."/>
        </authorList>
    </citation>
    <scope>NUCLEOTIDE SEQUENCE</scope>
    <source>
        <strain evidence="4">CHS0354</strain>
        <tissue evidence="4">Mantle</tissue>
    </source>
</reference>
<dbReference type="InterPro" id="IPR000210">
    <property type="entry name" value="BTB/POZ_dom"/>
</dbReference>
<dbReference type="Gene3D" id="2.60.120.820">
    <property type="entry name" value="PHR domain"/>
    <property type="match status" value="1"/>
</dbReference>
<dbReference type="PANTHER" id="PTHR45774:SF4">
    <property type="entry name" value="AXUNDEAD, ISOFORM F"/>
    <property type="match status" value="1"/>
</dbReference>
<dbReference type="GO" id="GO:0022008">
    <property type="term" value="P:neurogenesis"/>
    <property type="evidence" value="ECO:0007669"/>
    <property type="project" value="TreeGrafter"/>
</dbReference>
<dbReference type="Gene3D" id="3.30.710.10">
    <property type="entry name" value="Potassium Channel Kv1.1, Chain A"/>
    <property type="match status" value="1"/>
</dbReference>
<dbReference type="InterPro" id="IPR011333">
    <property type="entry name" value="SKP1/BTB/POZ_sf"/>
</dbReference>
<dbReference type="AlphaFoldDB" id="A0AAE0VTK6"/>
<dbReference type="Pfam" id="PF00651">
    <property type="entry name" value="BTB"/>
    <property type="match status" value="1"/>
</dbReference>
<proteinExistence type="predicted"/>
<organism evidence="4 5">
    <name type="scientific">Potamilus streckersoni</name>
    <dbReference type="NCBI Taxonomy" id="2493646"/>
    <lineage>
        <taxon>Eukaryota</taxon>
        <taxon>Metazoa</taxon>
        <taxon>Spiralia</taxon>
        <taxon>Lophotrochozoa</taxon>
        <taxon>Mollusca</taxon>
        <taxon>Bivalvia</taxon>
        <taxon>Autobranchia</taxon>
        <taxon>Heteroconchia</taxon>
        <taxon>Palaeoheterodonta</taxon>
        <taxon>Unionida</taxon>
        <taxon>Unionoidea</taxon>
        <taxon>Unionidae</taxon>
        <taxon>Ambleminae</taxon>
        <taxon>Lampsilini</taxon>
        <taxon>Potamilus</taxon>
    </lineage>
</organism>
<gene>
    <name evidence="4" type="ORF">CHS0354_028886</name>
</gene>
<dbReference type="SMART" id="SM00225">
    <property type="entry name" value="BTB"/>
    <property type="match status" value="1"/>
</dbReference>
<dbReference type="CDD" id="cd18186">
    <property type="entry name" value="BTB_POZ_ZBTB_KLHL-like"/>
    <property type="match status" value="1"/>
</dbReference>
<evidence type="ECO:0000313" key="5">
    <source>
        <dbReference type="Proteomes" id="UP001195483"/>
    </source>
</evidence>
<sequence>MAAADLCPGFNQTNLKMLEEQLLCDVIFEVGGERIGAHKFILASRNSTFRYKFLEAPNEIYFNLADKDPDIVWTFFRYLYTGVVEVNAVNANELFDIAEEYQAEDLIGMCISVLASSLTPESACIFMKYHKYAPCNVAENCIKFIVANSQVLYTDQLVALPQPCLQAVLASEGLALTEEEVFEIAMKWAEAQCKHQNLVVRGGNLKNVLGDAFFEIRFPIMNKDYFVDHVSNKGILTAEEEKKILLYMLQKKAGALNLPFKAYQRGNKPKLVLMRFQNEKLGWYCQGQKKDAICFLPSATITLHGIKIYGKCDQAGQLNASVVLQHNSHILTSVTAQLQTNPTESLYDVLFNQPVVLNDGVEYHIICTLDGGKTYFGNDGRETIHENGVEFKFKRSLLSANSTAVNQGQIPGLIYSL</sequence>
<reference evidence="4" key="1">
    <citation type="journal article" date="2021" name="Genome Biol. Evol.">
        <title>A High-Quality Reference Genome for a Parasitic Bivalve with Doubly Uniparental Inheritance (Bivalvia: Unionida).</title>
        <authorList>
            <person name="Smith C.H."/>
        </authorList>
    </citation>
    <scope>NUCLEOTIDE SEQUENCE</scope>
    <source>
        <strain evidence="4">CHS0354</strain>
    </source>
</reference>
<dbReference type="InterPro" id="IPR012983">
    <property type="entry name" value="PHR"/>
</dbReference>
<keyword evidence="5" id="KW-1185">Reference proteome</keyword>
<evidence type="ECO:0000259" key="3">
    <source>
        <dbReference type="PROSITE" id="PS50097"/>
    </source>
</evidence>
<dbReference type="Pfam" id="PF08005">
    <property type="entry name" value="PHR"/>
    <property type="match status" value="1"/>
</dbReference>
<dbReference type="PANTHER" id="PTHR45774">
    <property type="entry name" value="BTB/POZ DOMAIN-CONTAINING"/>
    <property type="match status" value="1"/>
</dbReference>
<dbReference type="Proteomes" id="UP001195483">
    <property type="component" value="Unassembled WGS sequence"/>
</dbReference>
<dbReference type="Gene3D" id="1.25.40.420">
    <property type="match status" value="1"/>
</dbReference>
<evidence type="ECO:0000256" key="2">
    <source>
        <dbReference type="ARBA" id="ARBA00022490"/>
    </source>
</evidence>